<evidence type="ECO:0000256" key="1">
    <source>
        <dbReference type="ARBA" id="ARBA00022737"/>
    </source>
</evidence>
<dbReference type="AlphaFoldDB" id="A0A392MGR3"/>
<evidence type="ECO:0000259" key="2">
    <source>
        <dbReference type="Pfam" id="PF23598"/>
    </source>
</evidence>
<dbReference type="PANTHER" id="PTHR47186:SF57">
    <property type="entry name" value="OS02G0478300 PROTEIN"/>
    <property type="match status" value="1"/>
</dbReference>
<keyword evidence="4" id="KW-1185">Reference proteome</keyword>
<dbReference type="EMBL" id="LXQA010010066">
    <property type="protein sequence ID" value="MCH86285.1"/>
    <property type="molecule type" value="Genomic_DNA"/>
</dbReference>
<evidence type="ECO:0000313" key="4">
    <source>
        <dbReference type="Proteomes" id="UP000265520"/>
    </source>
</evidence>
<name>A0A392MGR3_9FABA</name>
<feature type="domain" description="Disease resistance R13L4/SHOC-2-like LRR" evidence="2">
    <location>
        <begin position="52"/>
        <end position="362"/>
    </location>
</feature>
<gene>
    <name evidence="3" type="ORF">A2U01_0007139</name>
</gene>
<dbReference type="Gene3D" id="3.80.10.10">
    <property type="entry name" value="Ribonuclease Inhibitor"/>
    <property type="match status" value="1"/>
</dbReference>
<dbReference type="SUPFAM" id="SSF52058">
    <property type="entry name" value="L domain-like"/>
    <property type="match status" value="1"/>
</dbReference>
<proteinExistence type="predicted"/>
<sequence length="417" mass="48164">MYEDHEQVTVDITRRFSIVTFSNNVLRSNSNPGIRAIFVFDKEELPEYFIDSLSMNFKLIKVLNFEHSLLKRVPENLGNLFHLKYLNLSHTEVTVLPRTIGNLLNLETLDLRQTKVRELPMEIKKLTKLRLLTVYYKYDEGNYSTLNDTTGVQMQEGIGCLKSLQNLYFLEADHGGIDCMQELKKLKQVKKLGIRCVQSAQGNALCAAIGEMNFLESLNITAKAEEEILDLDFVSAPRYLRVINIKARLTRFPDWIPELEYLVKLMLGFSNFEHDPLDSLRKLPHLSRLNLWDDAFSGDSLHFKVGGFPKLKELDLTRLNKLSSISIDREALLALEHFRCHDNPQLKVLPKDLQNLENLKYLEFADMPAELVDSIDPNKDGPCHRIINHIPRVQVREKVESSFPKYELRPIPTQLNI</sequence>
<dbReference type="InterPro" id="IPR032675">
    <property type="entry name" value="LRR_dom_sf"/>
</dbReference>
<accession>A0A392MGR3</accession>
<organism evidence="3 4">
    <name type="scientific">Trifolium medium</name>
    <dbReference type="NCBI Taxonomy" id="97028"/>
    <lineage>
        <taxon>Eukaryota</taxon>
        <taxon>Viridiplantae</taxon>
        <taxon>Streptophyta</taxon>
        <taxon>Embryophyta</taxon>
        <taxon>Tracheophyta</taxon>
        <taxon>Spermatophyta</taxon>
        <taxon>Magnoliopsida</taxon>
        <taxon>eudicotyledons</taxon>
        <taxon>Gunneridae</taxon>
        <taxon>Pentapetalae</taxon>
        <taxon>rosids</taxon>
        <taxon>fabids</taxon>
        <taxon>Fabales</taxon>
        <taxon>Fabaceae</taxon>
        <taxon>Papilionoideae</taxon>
        <taxon>50 kb inversion clade</taxon>
        <taxon>NPAAA clade</taxon>
        <taxon>Hologalegina</taxon>
        <taxon>IRL clade</taxon>
        <taxon>Trifolieae</taxon>
        <taxon>Trifolium</taxon>
    </lineage>
</organism>
<dbReference type="Pfam" id="PF23598">
    <property type="entry name" value="LRR_14"/>
    <property type="match status" value="1"/>
</dbReference>
<evidence type="ECO:0000313" key="3">
    <source>
        <dbReference type="EMBL" id="MCH86285.1"/>
    </source>
</evidence>
<reference evidence="3 4" key="1">
    <citation type="journal article" date="2018" name="Front. Plant Sci.">
        <title>Red Clover (Trifolium pratense) and Zigzag Clover (T. medium) - A Picture of Genomic Similarities and Differences.</title>
        <authorList>
            <person name="Dluhosova J."/>
            <person name="Istvanek J."/>
            <person name="Nedelnik J."/>
            <person name="Repkova J."/>
        </authorList>
    </citation>
    <scope>NUCLEOTIDE SEQUENCE [LARGE SCALE GENOMIC DNA]</scope>
    <source>
        <strain evidence="4">cv. 10/8</strain>
        <tissue evidence="3">Leaf</tissue>
    </source>
</reference>
<keyword evidence="1" id="KW-0677">Repeat</keyword>
<comment type="caution">
    <text evidence="3">The sequence shown here is derived from an EMBL/GenBank/DDBJ whole genome shotgun (WGS) entry which is preliminary data.</text>
</comment>
<dbReference type="Proteomes" id="UP000265520">
    <property type="component" value="Unassembled WGS sequence"/>
</dbReference>
<protein>
    <submittedName>
        <fullName evidence="3">NBS-containing resistance-like protein</fullName>
    </submittedName>
</protein>
<dbReference type="PANTHER" id="PTHR47186">
    <property type="entry name" value="LEUCINE-RICH REPEAT-CONTAINING PROTEIN 57"/>
    <property type="match status" value="1"/>
</dbReference>
<dbReference type="InterPro" id="IPR055414">
    <property type="entry name" value="LRR_R13L4/SHOC2-like"/>
</dbReference>